<dbReference type="AlphaFoldDB" id="A0A7S4EEC3"/>
<feature type="signal peptide" evidence="1">
    <location>
        <begin position="1"/>
        <end position="15"/>
    </location>
</feature>
<reference evidence="2" key="1">
    <citation type="submission" date="2021-01" db="EMBL/GenBank/DDBJ databases">
        <authorList>
            <person name="Corre E."/>
            <person name="Pelletier E."/>
            <person name="Niang G."/>
            <person name="Scheremetjew M."/>
            <person name="Finn R."/>
            <person name="Kale V."/>
            <person name="Holt S."/>
            <person name="Cochrane G."/>
            <person name="Meng A."/>
            <person name="Brown T."/>
            <person name="Cohen L."/>
        </authorList>
    </citation>
    <scope>NUCLEOTIDE SEQUENCE</scope>
    <source>
        <strain evidence="2">CCMP1756</strain>
    </source>
</reference>
<dbReference type="InterPro" id="IPR011990">
    <property type="entry name" value="TPR-like_helical_dom_sf"/>
</dbReference>
<evidence type="ECO:0000313" key="2">
    <source>
        <dbReference type="EMBL" id="CAE0706894.1"/>
    </source>
</evidence>
<proteinExistence type="predicted"/>
<dbReference type="SUPFAM" id="SSF51197">
    <property type="entry name" value="Clavaminate synthase-like"/>
    <property type="match status" value="1"/>
</dbReference>
<dbReference type="Proteomes" id="UP000789595">
    <property type="component" value="Unassembled WGS sequence"/>
</dbReference>
<feature type="chain" id="PRO_5036212392" description="Fe2OG dioxygenase domain-containing protein" evidence="1">
    <location>
        <begin position="16"/>
        <end position="463"/>
    </location>
</feature>
<dbReference type="PANTHER" id="PTHR37563:SF2">
    <property type="entry name" value="PHYTANOYL-COA DIOXYGENASE FAMILY PROTEIN (AFU_ORTHOLOGUE AFUA_2G03330)"/>
    <property type="match status" value="1"/>
</dbReference>
<dbReference type="OrthoDB" id="10642519at2759"/>
<protein>
    <recommendedName>
        <fullName evidence="5">Fe2OG dioxygenase domain-containing protein</fullName>
    </recommendedName>
</protein>
<dbReference type="Gene3D" id="1.25.40.10">
    <property type="entry name" value="Tetratricopeptide repeat domain"/>
    <property type="match status" value="1"/>
</dbReference>
<dbReference type="EMBL" id="HBIW01025895">
    <property type="protein sequence ID" value="CAE0706894.1"/>
    <property type="molecule type" value="Transcribed_RNA"/>
</dbReference>
<dbReference type="Gene3D" id="2.60.120.620">
    <property type="entry name" value="q2cbj1_9rhob like domain"/>
    <property type="match status" value="1"/>
</dbReference>
<dbReference type="PANTHER" id="PTHR37563">
    <property type="entry name" value="PHYTANOYL-COA DIOXYGENASE FAMILY PROTEIN (AFU_ORTHOLOGUE AFUA_2G03330)"/>
    <property type="match status" value="1"/>
</dbReference>
<evidence type="ECO:0000313" key="4">
    <source>
        <dbReference type="Proteomes" id="UP000789595"/>
    </source>
</evidence>
<organism evidence="2">
    <name type="scientific">Pelagomonas calceolata</name>
    <dbReference type="NCBI Taxonomy" id="35677"/>
    <lineage>
        <taxon>Eukaryota</taxon>
        <taxon>Sar</taxon>
        <taxon>Stramenopiles</taxon>
        <taxon>Ochrophyta</taxon>
        <taxon>Pelagophyceae</taxon>
        <taxon>Pelagomonadales</taxon>
        <taxon>Pelagomonadaceae</taxon>
        <taxon>Pelagomonas</taxon>
    </lineage>
</organism>
<evidence type="ECO:0000256" key="1">
    <source>
        <dbReference type="SAM" id="SignalP"/>
    </source>
</evidence>
<accession>A0A7S4EEC3</accession>
<dbReference type="InterPro" id="IPR051961">
    <property type="entry name" value="Fungal_Metabolite_Diox"/>
</dbReference>
<evidence type="ECO:0000313" key="3">
    <source>
        <dbReference type="EMBL" id="CAH0376609.1"/>
    </source>
</evidence>
<gene>
    <name evidence="2" type="ORF">PCAL00307_LOCUS22345</name>
    <name evidence="3" type="ORF">PECAL_5P12110</name>
</gene>
<evidence type="ECO:0008006" key="5">
    <source>
        <dbReference type="Google" id="ProtNLM"/>
    </source>
</evidence>
<keyword evidence="4" id="KW-1185">Reference proteome</keyword>
<name>A0A7S4EEC3_9STRA</name>
<keyword evidence="1" id="KW-0732">Signal</keyword>
<sequence>MMIMRLALLLLLAYAAEDHIKPAEFLSKWGTDELPPDASISTPSLAEAWMKRGLKARDAGALEAAVRAQWRGAFHAPFFAHSWRHLGNALLRSAAYDLSCEYAVEARHALSLAYFHLRDAHAGKGLQALDAIGELGDCYVDDLELDKAEGAALRALAALDADRGQAPAAADAVATYCDDLQGVRVEGVRMFSPRIARRFYAALRICGVVSLGELIDEDTLQAVAQLEAATRSSFEAGQGGKGLAAAALSDPRVRGRGQNRFEVELPALALNASVVAHPVLHPLIGLALGTAGVELDAISSVVAYPGAALQDHHADTSEIVDVLRRQGELPQLPAHGAIAIVPLVPLDPKKNGGTQFELGSHISRLRDTELRTRPAISNSGDAYIYDLRTRHGGLPHAGSAPRPLLSLPYVKDWYVDAVNHPTRHTEAFDAVNDTTLKKLLVRVDARRHHEDLFAARGGVCDNV</sequence>
<dbReference type="EMBL" id="CAKKNE010000005">
    <property type="protein sequence ID" value="CAH0376609.1"/>
    <property type="molecule type" value="Genomic_DNA"/>
</dbReference>
<reference evidence="3" key="2">
    <citation type="submission" date="2021-11" db="EMBL/GenBank/DDBJ databases">
        <authorList>
            <consortium name="Genoscope - CEA"/>
            <person name="William W."/>
        </authorList>
    </citation>
    <scope>NUCLEOTIDE SEQUENCE</scope>
</reference>